<keyword evidence="1" id="KW-0472">Membrane</keyword>
<evidence type="ECO:0000313" key="2">
    <source>
        <dbReference type="EMBL" id="MEU8134691.1"/>
    </source>
</evidence>
<comment type="caution">
    <text evidence="2">The sequence shown here is derived from an EMBL/GenBank/DDBJ whole genome shotgun (WGS) entry which is preliminary data.</text>
</comment>
<organism evidence="2 3">
    <name type="scientific">Streptodolium elevatio</name>
    <dbReference type="NCBI Taxonomy" id="3157996"/>
    <lineage>
        <taxon>Bacteria</taxon>
        <taxon>Bacillati</taxon>
        <taxon>Actinomycetota</taxon>
        <taxon>Actinomycetes</taxon>
        <taxon>Kitasatosporales</taxon>
        <taxon>Streptomycetaceae</taxon>
        <taxon>Streptodolium</taxon>
    </lineage>
</organism>
<keyword evidence="1" id="KW-1133">Transmembrane helix</keyword>
<protein>
    <submittedName>
        <fullName evidence="2">DUF4245 domain-containing protein</fullName>
    </submittedName>
</protein>
<dbReference type="RefSeq" id="WP_358353568.1">
    <property type="nucleotide sequence ID" value="NZ_JBEZFP010000030.1"/>
</dbReference>
<sequence length="183" mass="19654">MAKKRGLETVRDMVFSLGVVGIVVVALLIFGRHSERDPVRPIDYSLKFQQASQVAPYPLLAPQGLPDQWRATSADYDSRNPTRVTWHIGFINPNEQYAAVEQVNGPSGPFVQDKGKKGKPVGVHDVAGVPWKSYDGPKYRSLVHEQGGVTTMVTGTATFEDLAQLAAALRPATAGGAQAAVAS</sequence>
<feature type="transmembrane region" description="Helical" evidence="1">
    <location>
        <begin position="12"/>
        <end position="31"/>
    </location>
</feature>
<evidence type="ECO:0000256" key="1">
    <source>
        <dbReference type="SAM" id="Phobius"/>
    </source>
</evidence>
<accession>A0ABV3DG84</accession>
<evidence type="ECO:0000313" key="3">
    <source>
        <dbReference type="Proteomes" id="UP001551482"/>
    </source>
</evidence>
<dbReference type="EMBL" id="JBEZFP010000030">
    <property type="protein sequence ID" value="MEU8134691.1"/>
    <property type="molecule type" value="Genomic_DNA"/>
</dbReference>
<reference evidence="2 3" key="1">
    <citation type="submission" date="2024-06" db="EMBL/GenBank/DDBJ databases">
        <title>The Natural Products Discovery Center: Release of the First 8490 Sequenced Strains for Exploring Actinobacteria Biosynthetic Diversity.</title>
        <authorList>
            <person name="Kalkreuter E."/>
            <person name="Kautsar S.A."/>
            <person name="Yang D."/>
            <person name="Bader C.D."/>
            <person name="Teijaro C.N."/>
            <person name="Fluegel L."/>
            <person name="Davis C.M."/>
            <person name="Simpson J.R."/>
            <person name="Lauterbach L."/>
            <person name="Steele A.D."/>
            <person name="Gui C."/>
            <person name="Meng S."/>
            <person name="Li G."/>
            <person name="Viehrig K."/>
            <person name="Ye F."/>
            <person name="Su P."/>
            <person name="Kiefer A.F."/>
            <person name="Nichols A."/>
            <person name="Cepeda A.J."/>
            <person name="Yan W."/>
            <person name="Fan B."/>
            <person name="Jiang Y."/>
            <person name="Adhikari A."/>
            <person name="Zheng C.-J."/>
            <person name="Schuster L."/>
            <person name="Cowan T.M."/>
            <person name="Smanski M.J."/>
            <person name="Chevrette M.G."/>
            <person name="De Carvalho L.P.S."/>
            <person name="Shen B."/>
        </authorList>
    </citation>
    <scope>NUCLEOTIDE SEQUENCE [LARGE SCALE GENOMIC DNA]</scope>
    <source>
        <strain evidence="2 3">NPDC048946</strain>
    </source>
</reference>
<proteinExistence type="predicted"/>
<dbReference type="InterPro" id="IPR025339">
    <property type="entry name" value="DUF4245"/>
</dbReference>
<dbReference type="Pfam" id="PF14030">
    <property type="entry name" value="DUF4245"/>
    <property type="match status" value="1"/>
</dbReference>
<dbReference type="Proteomes" id="UP001551482">
    <property type="component" value="Unassembled WGS sequence"/>
</dbReference>
<gene>
    <name evidence="2" type="ORF">AB0C36_14395</name>
</gene>
<name>A0ABV3DG84_9ACTN</name>
<keyword evidence="3" id="KW-1185">Reference proteome</keyword>
<keyword evidence="1" id="KW-0812">Transmembrane</keyword>